<name>A0ABS7A5A2_9PROT</name>
<gene>
    <name evidence="1" type="ORF">KPL78_06545</name>
</gene>
<evidence type="ECO:0000313" key="2">
    <source>
        <dbReference type="Proteomes" id="UP001196565"/>
    </source>
</evidence>
<dbReference type="InterPro" id="IPR037219">
    <property type="entry name" value="Peptidase_M41-like"/>
</dbReference>
<sequence>MNAPMSLGQILARDRRMSAIHEAGHAVVGMALGARLCSASIWQREGDFDPHDEKTWGGHAFIDHWPSPRPSTIHKAMIGVAGMVAEEAWKARGCLEEYGFDDDDFWRLSLEELACMSATDWQGIGFRAPAVGTDADWRRAERACLRVAKILRPGTGSHWPQLLCAARDLIDDRRPRWWWMPEVFAAHRAKEGWA</sequence>
<accession>A0ABS7A5A2</accession>
<protein>
    <recommendedName>
        <fullName evidence="3">Peptidase M41 domain-containing protein</fullName>
    </recommendedName>
</protein>
<dbReference type="SUPFAM" id="SSF140990">
    <property type="entry name" value="FtsH protease domain-like"/>
    <property type="match status" value="1"/>
</dbReference>
<dbReference type="EMBL" id="JAHYBZ010000002">
    <property type="protein sequence ID" value="MBW6397497.1"/>
    <property type="molecule type" value="Genomic_DNA"/>
</dbReference>
<dbReference type="RefSeq" id="WP_219762106.1">
    <property type="nucleotide sequence ID" value="NZ_JAHYBZ010000002.1"/>
</dbReference>
<evidence type="ECO:0008006" key="3">
    <source>
        <dbReference type="Google" id="ProtNLM"/>
    </source>
</evidence>
<keyword evidence="2" id="KW-1185">Reference proteome</keyword>
<dbReference type="Gene3D" id="1.20.58.760">
    <property type="entry name" value="Peptidase M41"/>
    <property type="match status" value="1"/>
</dbReference>
<organism evidence="1 2">
    <name type="scientific">Roseomonas alba</name>
    <dbReference type="NCBI Taxonomy" id="2846776"/>
    <lineage>
        <taxon>Bacteria</taxon>
        <taxon>Pseudomonadati</taxon>
        <taxon>Pseudomonadota</taxon>
        <taxon>Alphaproteobacteria</taxon>
        <taxon>Acetobacterales</taxon>
        <taxon>Roseomonadaceae</taxon>
        <taxon>Roseomonas</taxon>
    </lineage>
</organism>
<dbReference type="Proteomes" id="UP001196565">
    <property type="component" value="Unassembled WGS sequence"/>
</dbReference>
<proteinExistence type="predicted"/>
<evidence type="ECO:0000313" key="1">
    <source>
        <dbReference type="EMBL" id="MBW6397497.1"/>
    </source>
</evidence>
<comment type="caution">
    <text evidence="1">The sequence shown here is derived from an EMBL/GenBank/DDBJ whole genome shotgun (WGS) entry which is preliminary data.</text>
</comment>
<reference evidence="1 2" key="1">
    <citation type="submission" date="2021-07" db="EMBL/GenBank/DDBJ databases">
        <authorList>
            <person name="So Y."/>
        </authorList>
    </citation>
    <scope>NUCLEOTIDE SEQUENCE [LARGE SCALE GENOMIC DNA]</scope>
    <source>
        <strain evidence="1 2">HJA6</strain>
    </source>
</reference>